<dbReference type="PANTHER" id="PTHR43316:SF3">
    <property type="entry name" value="HALOACID DEHALOGENASE, TYPE II (AFU_ORTHOLOGUE AFUA_2G07750)-RELATED"/>
    <property type="match status" value="1"/>
</dbReference>
<reference evidence="3" key="1">
    <citation type="submission" date="2016-11" db="EMBL/GenBank/DDBJ databases">
        <authorList>
            <person name="Shukria A."/>
            <person name="Stevens D.C."/>
        </authorList>
    </citation>
    <scope>NUCLEOTIDE SEQUENCE [LARGE SCALE GENOMIC DNA]</scope>
    <source>
        <strain evidence="3">Cbfe23</strain>
    </source>
</reference>
<dbReference type="NCBIfam" id="TIGR01509">
    <property type="entry name" value="HAD-SF-IA-v3"/>
    <property type="match status" value="1"/>
</dbReference>
<dbReference type="SUPFAM" id="SSF56784">
    <property type="entry name" value="HAD-like"/>
    <property type="match status" value="1"/>
</dbReference>
<evidence type="ECO:0000313" key="2">
    <source>
        <dbReference type="EMBL" id="OJH38618.1"/>
    </source>
</evidence>
<reference evidence="2 3" key="2">
    <citation type="submission" date="2016-12" db="EMBL/GenBank/DDBJ databases">
        <title>Draft Genome Sequence of Cystobacter ferrugineus Strain Cbfe23.</title>
        <authorList>
            <person name="Akbar S."/>
            <person name="Dowd S.E."/>
            <person name="Stevens D.C."/>
        </authorList>
    </citation>
    <scope>NUCLEOTIDE SEQUENCE [LARGE SCALE GENOMIC DNA]</scope>
    <source>
        <strain evidence="2 3">Cbfe23</strain>
    </source>
</reference>
<name>A0A1L9B8Q6_9BACT</name>
<sequence>MTNAVIFDRDGVLAEFDLQGAHRELSGLLPFGLEQLGAHLRDWAPRAQAIIDAASERVFWDSFWAHLCQAHGLDEAVRGQLRRFEPRRTLRAFADARPALEQARRHGYRVGVLSNFTLLDLPGSLESLGLGELVDAALSAAVIGAAKPRPEAYQAMARALGVAPEACLFVDDRPECVEGARQVGMRAWLLDRRGKSTEMNRLRGLGELFDVSREAP</sequence>
<dbReference type="RefSeq" id="WP_071900066.1">
    <property type="nucleotide sequence ID" value="NZ_MPIN01000005.1"/>
</dbReference>
<accession>A0A1L9B8Q6</accession>
<dbReference type="InterPro" id="IPR006439">
    <property type="entry name" value="HAD-SF_hydro_IA"/>
</dbReference>
<comment type="caution">
    <text evidence="2">The sequence shown here is derived from an EMBL/GenBank/DDBJ whole genome shotgun (WGS) entry which is preliminary data.</text>
</comment>
<evidence type="ECO:0000313" key="3">
    <source>
        <dbReference type="Proteomes" id="UP000182229"/>
    </source>
</evidence>
<proteinExistence type="predicted"/>
<dbReference type="PANTHER" id="PTHR43316">
    <property type="entry name" value="HYDROLASE, HALOACID DELAHOGENASE-RELATED"/>
    <property type="match status" value="1"/>
</dbReference>
<dbReference type="GO" id="GO:0016787">
    <property type="term" value="F:hydrolase activity"/>
    <property type="evidence" value="ECO:0007669"/>
    <property type="project" value="UniProtKB-KW"/>
</dbReference>
<dbReference type="InterPro" id="IPR051540">
    <property type="entry name" value="S-2-haloacid_dehalogenase"/>
</dbReference>
<dbReference type="EMBL" id="MPIN01000005">
    <property type="protein sequence ID" value="OJH38618.1"/>
    <property type="molecule type" value="Genomic_DNA"/>
</dbReference>
<keyword evidence="1" id="KW-0378">Hydrolase</keyword>
<dbReference type="Gene3D" id="3.40.50.1000">
    <property type="entry name" value="HAD superfamily/HAD-like"/>
    <property type="match status" value="1"/>
</dbReference>
<dbReference type="AlphaFoldDB" id="A0A1L9B8Q6"/>
<dbReference type="InterPro" id="IPR023214">
    <property type="entry name" value="HAD_sf"/>
</dbReference>
<evidence type="ECO:0008006" key="4">
    <source>
        <dbReference type="Google" id="ProtNLM"/>
    </source>
</evidence>
<dbReference type="InterPro" id="IPR036412">
    <property type="entry name" value="HAD-like_sf"/>
</dbReference>
<dbReference type="Proteomes" id="UP000182229">
    <property type="component" value="Unassembled WGS sequence"/>
</dbReference>
<dbReference type="PRINTS" id="PR00413">
    <property type="entry name" value="HADHALOGNASE"/>
</dbReference>
<protein>
    <recommendedName>
        <fullName evidence="4">Haloacid dehalogenase</fullName>
    </recommendedName>
</protein>
<gene>
    <name evidence="2" type="ORF">BON30_20470</name>
</gene>
<organism evidence="2 3">
    <name type="scientific">Cystobacter ferrugineus</name>
    <dbReference type="NCBI Taxonomy" id="83449"/>
    <lineage>
        <taxon>Bacteria</taxon>
        <taxon>Pseudomonadati</taxon>
        <taxon>Myxococcota</taxon>
        <taxon>Myxococcia</taxon>
        <taxon>Myxococcales</taxon>
        <taxon>Cystobacterineae</taxon>
        <taxon>Archangiaceae</taxon>
        <taxon>Cystobacter</taxon>
    </lineage>
</organism>
<dbReference type="Pfam" id="PF00702">
    <property type="entry name" value="Hydrolase"/>
    <property type="match status" value="1"/>
</dbReference>
<evidence type="ECO:0000256" key="1">
    <source>
        <dbReference type="ARBA" id="ARBA00022801"/>
    </source>
</evidence>
<dbReference type="SFLD" id="SFLDG01129">
    <property type="entry name" value="C1.5:_HAD__Beta-PGM__Phosphata"/>
    <property type="match status" value="1"/>
</dbReference>
<dbReference type="STRING" id="83449.BON30_20470"/>
<dbReference type="SFLD" id="SFLDS00003">
    <property type="entry name" value="Haloacid_Dehalogenase"/>
    <property type="match status" value="1"/>
</dbReference>
<keyword evidence="3" id="KW-1185">Reference proteome</keyword>